<evidence type="ECO:0000313" key="3">
    <source>
        <dbReference type="EMBL" id="MBB6120159.1"/>
    </source>
</evidence>
<dbReference type="Gene3D" id="1.25.40.10">
    <property type="entry name" value="Tetratricopeptide repeat domain"/>
    <property type="match status" value="1"/>
</dbReference>
<reference evidence="3 4" key="1">
    <citation type="submission" date="2020-08" db="EMBL/GenBank/DDBJ databases">
        <title>Genomic Encyclopedia of Type Strains, Phase III (KMG-III): the genomes of soil and plant-associated and newly described type strains.</title>
        <authorList>
            <person name="Whitman W."/>
        </authorList>
    </citation>
    <scope>NUCLEOTIDE SEQUENCE [LARGE SCALE GENOMIC DNA]</scope>
    <source>
        <strain evidence="3 4">CECT 8712</strain>
    </source>
</reference>
<dbReference type="InterPro" id="IPR027417">
    <property type="entry name" value="P-loop_NTPase"/>
</dbReference>
<sequence length="592" mass="63285">MEAWSRHRLTVLYGGTGAGKTSLLRAGAVPALTDRGESVLPPGELLLDASFPVAAMPDQNPYTRALVDSWDPDVPPGGFPGRSVGDLLRSRTRLDRYGRPAPLYASLDGTELLLRPGTSGEQDRRDLLDELLGLPDTVEGLRLLLVVRSDHMDELRRLVDKRAVSHAEVLLRPFTPEAAADTVERALARFGHRPGPGSGRHLAEELGTASGTVDPVLLQVAGRALWRSRSDREPEAGGVDPALAGYVRQAVSEAATECLVPVRLVRSWLDTLAAAGGAGAPPFCGGADVATVLQDRYVVDRDAASYLLRHPRLHRPLAFLGPLREAAYTAARHFDAACRARTRGENTVAGEHAQRALSAQPAPGPRLRVRLVSLLGDLAFEEGDHVSAARLYADAAGRYASLGEGTAVNRTLLAQARCLFLEGDRSSALEVLASVTSRAGSDPGVQTGLGQALWHAGQAESALDVLNRVLARDSTDTEARRTRGEILADQGEAAPALHDLERPGAPQTPSSRAARALARATLWGAEAWPEDLDEALEEASDNGPVLLRAARVRRMGGDRDLAARLAERAARAHHPPLPHHQLSTAARLREGE</sequence>
<proteinExistence type="predicted"/>
<accession>A0A841IMW7</accession>
<dbReference type="AlphaFoldDB" id="A0A841IMW7"/>
<dbReference type="SUPFAM" id="SSF48452">
    <property type="entry name" value="TPR-like"/>
    <property type="match status" value="1"/>
</dbReference>
<dbReference type="Pfam" id="PF14559">
    <property type="entry name" value="TPR_19"/>
    <property type="match status" value="1"/>
</dbReference>
<gene>
    <name evidence="3" type="ORF">FHS13_002110</name>
</gene>
<feature type="domain" description="Novel STAND NTPase 1" evidence="2">
    <location>
        <begin position="4"/>
        <end position="258"/>
    </location>
</feature>
<dbReference type="InterPro" id="IPR011990">
    <property type="entry name" value="TPR-like_helical_dom_sf"/>
</dbReference>
<dbReference type="EMBL" id="JACHJO010000005">
    <property type="protein sequence ID" value="MBB6120159.1"/>
    <property type="molecule type" value="Genomic_DNA"/>
</dbReference>
<organism evidence="3 4">
    <name type="scientific">Nocardiopsis algeriensis</name>
    <dbReference type="NCBI Taxonomy" id="1478215"/>
    <lineage>
        <taxon>Bacteria</taxon>
        <taxon>Bacillati</taxon>
        <taxon>Actinomycetota</taxon>
        <taxon>Actinomycetes</taxon>
        <taxon>Streptosporangiales</taxon>
        <taxon>Nocardiopsidaceae</taxon>
        <taxon>Nocardiopsis</taxon>
    </lineage>
</organism>
<keyword evidence="4" id="KW-1185">Reference proteome</keyword>
<dbReference type="InterPro" id="IPR049052">
    <property type="entry name" value="nSTAND1"/>
</dbReference>
<evidence type="ECO:0000259" key="2">
    <source>
        <dbReference type="Pfam" id="PF20703"/>
    </source>
</evidence>
<dbReference type="Pfam" id="PF20703">
    <property type="entry name" value="nSTAND1"/>
    <property type="match status" value="1"/>
</dbReference>
<evidence type="ECO:0000313" key="4">
    <source>
        <dbReference type="Proteomes" id="UP000536604"/>
    </source>
</evidence>
<name>A0A841IMW7_9ACTN</name>
<dbReference type="SUPFAM" id="SSF52540">
    <property type="entry name" value="P-loop containing nucleoside triphosphate hydrolases"/>
    <property type="match status" value="1"/>
</dbReference>
<dbReference type="Proteomes" id="UP000536604">
    <property type="component" value="Unassembled WGS sequence"/>
</dbReference>
<evidence type="ECO:0000256" key="1">
    <source>
        <dbReference type="SAM" id="MobiDB-lite"/>
    </source>
</evidence>
<feature type="compositionally biased region" description="Basic and acidic residues" evidence="1">
    <location>
        <begin position="474"/>
        <end position="486"/>
    </location>
</feature>
<feature type="region of interest" description="Disordered" evidence="1">
    <location>
        <begin position="570"/>
        <end position="592"/>
    </location>
</feature>
<protein>
    <submittedName>
        <fullName evidence="3">Tetratricopeptide (TPR) repeat protein</fullName>
    </submittedName>
</protein>
<comment type="caution">
    <text evidence="3">The sequence shown here is derived from an EMBL/GenBank/DDBJ whole genome shotgun (WGS) entry which is preliminary data.</text>
</comment>
<feature type="region of interest" description="Disordered" evidence="1">
    <location>
        <begin position="474"/>
        <end position="509"/>
    </location>
</feature>